<accession>A0A0R1U6D0</accession>
<evidence type="ECO:0000256" key="6">
    <source>
        <dbReference type="ARBA" id="ARBA00022806"/>
    </source>
</evidence>
<dbReference type="SUPFAM" id="SSF52540">
    <property type="entry name" value="P-loop containing nucleoside triphosphate hydrolases"/>
    <property type="match status" value="2"/>
</dbReference>
<evidence type="ECO:0000256" key="8">
    <source>
        <dbReference type="ARBA" id="ARBA00022840"/>
    </source>
</evidence>
<dbReference type="InterPro" id="IPR040498">
    <property type="entry name" value="PriA_CRR"/>
</dbReference>
<feature type="domain" description="Helicase C-terminal" evidence="14">
    <location>
        <begin position="501"/>
        <end position="655"/>
    </location>
</feature>
<keyword evidence="9 12" id="KW-0238">DNA-binding</keyword>
<dbReference type="NCBIfam" id="TIGR00595">
    <property type="entry name" value="priA"/>
    <property type="match status" value="1"/>
</dbReference>
<dbReference type="GO" id="GO:0006269">
    <property type="term" value="P:DNA replication, synthesis of primer"/>
    <property type="evidence" value="ECO:0007669"/>
    <property type="project" value="UniProtKB-KW"/>
</dbReference>
<evidence type="ECO:0000256" key="10">
    <source>
        <dbReference type="ARBA" id="ARBA00023235"/>
    </source>
</evidence>
<dbReference type="GO" id="GO:0003677">
    <property type="term" value="F:DNA binding"/>
    <property type="evidence" value="ECO:0007669"/>
    <property type="project" value="UniProtKB-UniRule"/>
</dbReference>
<feature type="binding site" evidence="12">
    <location>
        <position position="506"/>
    </location>
    <ligand>
        <name>Zn(2+)</name>
        <dbReference type="ChEBI" id="CHEBI:29105"/>
        <label>1</label>
    </ligand>
</feature>
<evidence type="ECO:0000256" key="2">
    <source>
        <dbReference type="ARBA" id="ARBA00022705"/>
    </source>
</evidence>
<evidence type="ECO:0000256" key="4">
    <source>
        <dbReference type="ARBA" id="ARBA00022741"/>
    </source>
</evidence>
<dbReference type="GO" id="GO:1990077">
    <property type="term" value="C:primosome complex"/>
    <property type="evidence" value="ECO:0007669"/>
    <property type="project" value="UniProtKB-UniRule"/>
</dbReference>
<dbReference type="FunFam" id="3.40.1440.60:FF:000001">
    <property type="entry name" value="Primosomal protein N"/>
    <property type="match status" value="1"/>
</dbReference>
<dbReference type="InterPro" id="IPR041222">
    <property type="entry name" value="PriA_3primeBD"/>
</dbReference>
<dbReference type="Pfam" id="PF18319">
    <property type="entry name" value="Zn_ribbon_PriA"/>
    <property type="match status" value="1"/>
</dbReference>
<dbReference type="PROSITE" id="PS51194">
    <property type="entry name" value="HELICASE_CTER"/>
    <property type="match status" value="1"/>
</dbReference>
<keyword evidence="7 12" id="KW-0862">Zinc</keyword>
<dbReference type="SMART" id="SM00490">
    <property type="entry name" value="HELICc"/>
    <property type="match status" value="1"/>
</dbReference>
<dbReference type="FunFam" id="3.40.50.300:FF:000489">
    <property type="entry name" value="Primosome assembly protein PriA"/>
    <property type="match status" value="1"/>
</dbReference>
<evidence type="ECO:0000256" key="12">
    <source>
        <dbReference type="HAMAP-Rule" id="MF_00983"/>
    </source>
</evidence>
<feature type="domain" description="Helicase ATP-binding" evidence="13">
    <location>
        <begin position="238"/>
        <end position="404"/>
    </location>
</feature>
<protein>
    <recommendedName>
        <fullName evidence="12">Replication restart protein PriA</fullName>
    </recommendedName>
    <alternativeName>
        <fullName evidence="12">ATP-dependent DNA helicase PriA</fullName>
        <ecNumber evidence="12">5.6.2.4</ecNumber>
    </alternativeName>
    <alternativeName>
        <fullName evidence="12">DNA 3'-5' helicase PriA</fullName>
    </alternativeName>
</protein>
<keyword evidence="10 12" id="KW-0413">Isomerase</keyword>
<dbReference type="GO" id="GO:0005524">
    <property type="term" value="F:ATP binding"/>
    <property type="evidence" value="ECO:0007669"/>
    <property type="project" value="UniProtKB-UniRule"/>
</dbReference>
<evidence type="ECO:0000259" key="13">
    <source>
        <dbReference type="PROSITE" id="PS51192"/>
    </source>
</evidence>
<comment type="catalytic activity">
    <reaction evidence="11 12">
        <text>ATP + H2O = ADP + phosphate + H(+)</text>
        <dbReference type="Rhea" id="RHEA:13065"/>
        <dbReference type="ChEBI" id="CHEBI:15377"/>
        <dbReference type="ChEBI" id="CHEBI:15378"/>
        <dbReference type="ChEBI" id="CHEBI:30616"/>
        <dbReference type="ChEBI" id="CHEBI:43474"/>
        <dbReference type="ChEBI" id="CHEBI:456216"/>
        <dbReference type="EC" id="5.6.2.4"/>
    </reaction>
</comment>
<keyword evidence="8 12" id="KW-0067">ATP-binding</keyword>
<dbReference type="InterPro" id="IPR041236">
    <property type="entry name" value="PriA_C"/>
</dbReference>
<dbReference type="InterPro" id="IPR014001">
    <property type="entry name" value="Helicase_ATP-bd"/>
</dbReference>
<dbReference type="PROSITE" id="PS51192">
    <property type="entry name" value="HELICASE_ATP_BIND_1"/>
    <property type="match status" value="1"/>
</dbReference>
<keyword evidence="6 12" id="KW-0347">Helicase</keyword>
<dbReference type="GO" id="GO:0016887">
    <property type="term" value="F:ATP hydrolysis activity"/>
    <property type="evidence" value="ECO:0007669"/>
    <property type="project" value="RHEA"/>
</dbReference>
<evidence type="ECO:0000313" key="16">
    <source>
        <dbReference type="Proteomes" id="UP000051922"/>
    </source>
</evidence>
<dbReference type="EMBL" id="AZFJ01000037">
    <property type="protein sequence ID" value="KRL86824.1"/>
    <property type="molecule type" value="Genomic_DNA"/>
</dbReference>
<dbReference type="Gene3D" id="3.40.1440.60">
    <property type="entry name" value="PriA, 3(prime) DNA-binding domain"/>
    <property type="match status" value="1"/>
</dbReference>
<dbReference type="InterPro" id="IPR042115">
    <property type="entry name" value="PriA_3primeBD_sf"/>
</dbReference>
<keyword evidence="4 12" id="KW-0547">Nucleotide-binding</keyword>
<dbReference type="GO" id="GO:0043138">
    <property type="term" value="F:3'-5' DNA helicase activity"/>
    <property type="evidence" value="ECO:0007669"/>
    <property type="project" value="UniProtKB-EC"/>
</dbReference>
<organism evidence="15 16">
    <name type="scientific">Lacticaseibacillus pantheris DSM 15945 = JCM 12539 = NBRC 106106</name>
    <dbReference type="NCBI Taxonomy" id="1423783"/>
    <lineage>
        <taxon>Bacteria</taxon>
        <taxon>Bacillati</taxon>
        <taxon>Bacillota</taxon>
        <taxon>Bacilli</taxon>
        <taxon>Lactobacillales</taxon>
        <taxon>Lactobacillaceae</taxon>
        <taxon>Lacticaseibacillus</taxon>
    </lineage>
</organism>
<keyword evidence="3 12" id="KW-0479">Metal-binding</keyword>
<keyword evidence="1 12" id="KW-0639">Primosome</keyword>
<dbReference type="EC" id="5.6.2.4" evidence="12"/>
<comment type="catalytic activity">
    <reaction evidence="12">
        <text>Couples ATP hydrolysis with the unwinding of duplex DNA by translocating in the 3'-5' direction.</text>
        <dbReference type="EC" id="5.6.2.4"/>
    </reaction>
</comment>
<evidence type="ECO:0000259" key="14">
    <source>
        <dbReference type="PROSITE" id="PS51194"/>
    </source>
</evidence>
<keyword evidence="5 12" id="KW-0378">Hydrolase</keyword>
<dbReference type="InterPro" id="IPR011545">
    <property type="entry name" value="DEAD/DEAH_box_helicase_dom"/>
</dbReference>
<evidence type="ECO:0000256" key="5">
    <source>
        <dbReference type="ARBA" id="ARBA00022801"/>
    </source>
</evidence>
<dbReference type="Pfam" id="PF17764">
    <property type="entry name" value="PriA_3primeBD"/>
    <property type="match status" value="1"/>
</dbReference>
<evidence type="ECO:0000256" key="11">
    <source>
        <dbReference type="ARBA" id="ARBA00048988"/>
    </source>
</evidence>
<dbReference type="InterPro" id="IPR001650">
    <property type="entry name" value="Helicase_C-like"/>
</dbReference>
<proteinExistence type="inferred from homology"/>
<dbReference type="Pfam" id="PF00271">
    <property type="entry name" value="Helicase_C"/>
    <property type="match status" value="1"/>
</dbReference>
<dbReference type="Proteomes" id="UP000051922">
    <property type="component" value="Unassembled WGS sequence"/>
</dbReference>
<dbReference type="Pfam" id="PF00270">
    <property type="entry name" value="DEAD"/>
    <property type="match status" value="1"/>
</dbReference>
<keyword evidence="2 12" id="KW-0235">DNA replication</keyword>
<comment type="function">
    <text evidence="12">Initiates the restart of stalled replication forks, which reloads the replicative helicase on sites other than the origin of replication. Recognizes and binds to abandoned replication forks and remodels them to uncover a helicase loading site. Promotes assembly of the primosome at these replication forks.</text>
</comment>
<feature type="binding site" evidence="12">
    <location>
        <position position="496"/>
    </location>
    <ligand>
        <name>Zn(2+)</name>
        <dbReference type="ChEBI" id="CHEBI:29105"/>
        <label>2</label>
    </ligand>
</feature>
<comment type="similarity">
    <text evidence="12">Belongs to the helicase family. PriA subfamily.</text>
</comment>
<dbReference type="AlphaFoldDB" id="A0A0R1U6D0"/>
<sequence>MAKVVVDVPTMQTNQPYDYAIPAPLADNVVPGVRVVVGFGKGDREVMGVVVDTTDQQDFDGKLKPIMRVLDDHPILDKELLALSRWMADDTFAFWITCLQAMLPSALHADTKWLANGAKTVVNRGRVATEDFIVPLLKHDEYLTLVDQQRTNAKRRITLLQALAQWSTDGAEPRLLSVAGPDSFDRTTVKAGQSQGWLRIEPREFYRRPYANLDAQARTHALTPTAQQQRALDALLPAIDGHKDQTFLLEGVTGSGKTEVYLQAIAATLAQGRNALMLIPEIALTPQMVRNVKGRFGADVAVLHSALSDGERFDEWRRIERGEARVVVGARSAAFAPLTNIGLFIMDEEHETSYKQDDSPRYHARDVLQWRGAYHHAPVLLGSATPSLESRARAAKGVYTHLLMPERANQKPLPPVQIVDMRAAQLDSVSGDFSNELLNALQERLDRGEQSVLMLNRRGFSSFVMCRECGYVAKCPNCDISLTLHMDSHTLRCHYCGHEEPVPTVCPSCGSKRIRYYGTGTEKVEQSLHKLLPNARVLRMDVDTTRRKGGHAKILKAFGQHEADILLGTQMIAKGLDFPDVTLVGVINADTALGLPDFRASERTFQLLTQVSGRAGRADKAGAVVVQTYNPDHYAIQLAQHHDYEHFFVTEMGIRHQSGYPPYYFTFKLTVSHPEDRQAAKAIYHLADELKHSLSDQAVMLGPTRGAIARLKRRYYYQIVIKYKNEPQLHATLERLLTETQVGSRNGFQVAFDREPLSFV</sequence>
<feature type="binding site" evidence="12">
    <location>
        <position position="478"/>
    </location>
    <ligand>
        <name>Zn(2+)</name>
        <dbReference type="ChEBI" id="CHEBI:29105"/>
        <label>2</label>
    </ligand>
</feature>
<dbReference type="Gene3D" id="3.40.50.300">
    <property type="entry name" value="P-loop containing nucleotide triphosphate hydrolases"/>
    <property type="match status" value="2"/>
</dbReference>
<evidence type="ECO:0000256" key="3">
    <source>
        <dbReference type="ARBA" id="ARBA00022723"/>
    </source>
</evidence>
<dbReference type="PANTHER" id="PTHR30580:SF0">
    <property type="entry name" value="PRIMOSOMAL PROTEIN N"/>
    <property type="match status" value="1"/>
</dbReference>
<evidence type="ECO:0000256" key="7">
    <source>
        <dbReference type="ARBA" id="ARBA00022833"/>
    </source>
</evidence>
<feature type="binding site" evidence="12">
    <location>
        <position position="509"/>
    </location>
    <ligand>
        <name>Zn(2+)</name>
        <dbReference type="ChEBI" id="CHEBI:29105"/>
        <label>1</label>
    </ligand>
</feature>
<dbReference type="PATRIC" id="fig|1423783.4.peg.487"/>
<dbReference type="InterPro" id="IPR005259">
    <property type="entry name" value="PriA"/>
</dbReference>
<comment type="cofactor">
    <cofactor evidence="12">
        <name>Zn(2+)</name>
        <dbReference type="ChEBI" id="CHEBI:29105"/>
    </cofactor>
    <text evidence="12">Binds 2 zinc ions per subunit.</text>
</comment>
<dbReference type="GO" id="GO:0006302">
    <property type="term" value="P:double-strand break repair"/>
    <property type="evidence" value="ECO:0007669"/>
    <property type="project" value="InterPro"/>
</dbReference>
<evidence type="ECO:0000313" key="15">
    <source>
        <dbReference type="EMBL" id="KRL86824.1"/>
    </source>
</evidence>
<dbReference type="PANTHER" id="PTHR30580">
    <property type="entry name" value="PRIMOSOMAL PROTEIN N"/>
    <property type="match status" value="1"/>
</dbReference>
<gene>
    <name evidence="12" type="primary">priA</name>
    <name evidence="15" type="ORF">FC50_GL000471</name>
</gene>
<feature type="binding site" evidence="12">
    <location>
        <position position="475"/>
    </location>
    <ligand>
        <name>Zn(2+)</name>
        <dbReference type="ChEBI" id="CHEBI:29105"/>
        <label>2</label>
    </ligand>
</feature>
<dbReference type="Pfam" id="PF18074">
    <property type="entry name" value="PriA_C"/>
    <property type="match status" value="1"/>
</dbReference>
<comment type="caution">
    <text evidence="15">The sequence shown here is derived from an EMBL/GenBank/DDBJ whole genome shotgun (WGS) entry which is preliminary data.</text>
</comment>
<feature type="binding site" evidence="12">
    <location>
        <position position="469"/>
    </location>
    <ligand>
        <name>Zn(2+)</name>
        <dbReference type="ChEBI" id="CHEBI:29105"/>
        <label>1</label>
    </ligand>
</feature>
<name>A0A0R1U6D0_9LACO</name>
<dbReference type="CDD" id="cd17929">
    <property type="entry name" value="DEXHc_priA"/>
    <property type="match status" value="1"/>
</dbReference>
<dbReference type="SMART" id="SM00487">
    <property type="entry name" value="DEXDc"/>
    <property type="match status" value="1"/>
</dbReference>
<feature type="binding site" evidence="12">
    <location>
        <position position="493"/>
    </location>
    <ligand>
        <name>Zn(2+)</name>
        <dbReference type="ChEBI" id="CHEBI:29105"/>
        <label>2</label>
    </ligand>
</feature>
<feature type="binding site" evidence="12">
    <location>
        <position position="466"/>
    </location>
    <ligand>
        <name>Zn(2+)</name>
        <dbReference type="ChEBI" id="CHEBI:29105"/>
        <label>1</label>
    </ligand>
</feature>
<dbReference type="InterPro" id="IPR027417">
    <property type="entry name" value="P-loop_NTPase"/>
</dbReference>
<dbReference type="CDD" id="cd18804">
    <property type="entry name" value="SF2_C_priA"/>
    <property type="match status" value="1"/>
</dbReference>
<dbReference type="GO" id="GO:0008270">
    <property type="term" value="F:zinc ion binding"/>
    <property type="evidence" value="ECO:0007669"/>
    <property type="project" value="UniProtKB-UniRule"/>
</dbReference>
<keyword evidence="16" id="KW-1185">Reference proteome</keyword>
<dbReference type="HAMAP" id="MF_00983">
    <property type="entry name" value="PriA"/>
    <property type="match status" value="1"/>
</dbReference>
<evidence type="ECO:0000256" key="1">
    <source>
        <dbReference type="ARBA" id="ARBA00022515"/>
    </source>
</evidence>
<dbReference type="GO" id="GO:0006270">
    <property type="term" value="P:DNA replication initiation"/>
    <property type="evidence" value="ECO:0007669"/>
    <property type="project" value="TreeGrafter"/>
</dbReference>
<dbReference type="GO" id="GO:0006310">
    <property type="term" value="P:DNA recombination"/>
    <property type="evidence" value="ECO:0007669"/>
    <property type="project" value="InterPro"/>
</dbReference>
<comment type="subunit">
    <text evidence="12">Component of the replication restart primosome.</text>
</comment>
<evidence type="ECO:0000256" key="9">
    <source>
        <dbReference type="ARBA" id="ARBA00023125"/>
    </source>
</evidence>
<reference evidence="15 16" key="1">
    <citation type="journal article" date="2015" name="Genome Announc.">
        <title>Expanding the biotechnology potential of lactobacilli through comparative genomics of 213 strains and associated genera.</title>
        <authorList>
            <person name="Sun Z."/>
            <person name="Harris H.M."/>
            <person name="McCann A."/>
            <person name="Guo C."/>
            <person name="Argimon S."/>
            <person name="Zhang W."/>
            <person name="Yang X."/>
            <person name="Jeffery I.B."/>
            <person name="Cooney J.C."/>
            <person name="Kagawa T.F."/>
            <person name="Liu W."/>
            <person name="Song Y."/>
            <person name="Salvetti E."/>
            <person name="Wrobel A."/>
            <person name="Rasinkangas P."/>
            <person name="Parkhill J."/>
            <person name="Rea M.C."/>
            <person name="O'Sullivan O."/>
            <person name="Ritari J."/>
            <person name="Douillard F.P."/>
            <person name="Paul Ross R."/>
            <person name="Yang R."/>
            <person name="Briner A.E."/>
            <person name="Felis G.E."/>
            <person name="de Vos W.M."/>
            <person name="Barrangou R."/>
            <person name="Klaenhammer T.R."/>
            <person name="Caufield P.W."/>
            <person name="Cui Y."/>
            <person name="Zhang H."/>
            <person name="O'Toole P.W."/>
        </authorList>
    </citation>
    <scope>NUCLEOTIDE SEQUENCE [LARGE SCALE GENOMIC DNA]</scope>
    <source>
        <strain evidence="15 16">DSM 15945</strain>
    </source>
</reference>
<dbReference type="NCBIfam" id="NF004066">
    <property type="entry name" value="PRK05580.1-3"/>
    <property type="match status" value="1"/>
</dbReference>
<dbReference type="STRING" id="1423783.FC50_GL000471"/>